<keyword evidence="1" id="KW-0732">Signal</keyword>
<gene>
    <name evidence="2" type="ORF">VA613_04395</name>
</gene>
<evidence type="ECO:0000256" key="1">
    <source>
        <dbReference type="SAM" id="SignalP"/>
    </source>
</evidence>
<evidence type="ECO:0000313" key="2">
    <source>
        <dbReference type="EMBL" id="WRS40703.1"/>
    </source>
</evidence>
<name>A0ABZ1CNX0_9PROT</name>
<reference evidence="2 3" key="1">
    <citation type="submission" date="2023-12" db="EMBL/GenBank/DDBJ databases">
        <title>Thiobacillus sedimentum sp. nov., a chemolithoautotrophic sulfur-oxidizing bacterium isolated from freshwater sediment.</title>
        <authorList>
            <person name="Luo J."/>
            <person name="Dai C."/>
        </authorList>
    </citation>
    <scope>NUCLEOTIDE SEQUENCE [LARGE SCALE GENOMIC DNA]</scope>
    <source>
        <strain evidence="2 3">SCUT-2</strain>
    </source>
</reference>
<accession>A0ABZ1CNX0</accession>
<sequence>MLIGLMAGTLLATAAWAETAQQARMKSCNTEASGKDLKGDARKAFMKSCLSGGAQADGRAAQQQRMKDCNAEASSKALKGDARKAFMKSCLSGKKD</sequence>
<dbReference type="Pfam" id="PF07769">
    <property type="entry name" value="PsiF_repeat"/>
    <property type="match status" value="2"/>
</dbReference>
<dbReference type="InterPro" id="IPR011690">
    <property type="entry name" value="P_starv_induced_PsiF"/>
</dbReference>
<dbReference type="EMBL" id="CP141769">
    <property type="protein sequence ID" value="WRS40703.1"/>
    <property type="molecule type" value="Genomic_DNA"/>
</dbReference>
<protein>
    <submittedName>
        <fullName evidence="2">PsiF family protein</fullName>
    </submittedName>
</protein>
<feature type="signal peptide" evidence="1">
    <location>
        <begin position="1"/>
        <end position="17"/>
    </location>
</feature>
<feature type="chain" id="PRO_5047431756" evidence="1">
    <location>
        <begin position="18"/>
        <end position="96"/>
    </location>
</feature>
<dbReference type="Proteomes" id="UP001334732">
    <property type="component" value="Chromosome"/>
</dbReference>
<evidence type="ECO:0000313" key="3">
    <source>
        <dbReference type="Proteomes" id="UP001334732"/>
    </source>
</evidence>
<organism evidence="2 3">
    <name type="scientific">Thiobacillus sedimenti</name>
    <dbReference type="NCBI Taxonomy" id="3110231"/>
    <lineage>
        <taxon>Bacteria</taxon>
        <taxon>Pseudomonadati</taxon>
        <taxon>Pseudomonadota</taxon>
        <taxon>Betaproteobacteria</taxon>
        <taxon>Nitrosomonadales</taxon>
        <taxon>Thiobacillaceae</taxon>
        <taxon>Thiobacillus</taxon>
    </lineage>
</organism>
<keyword evidence="3" id="KW-1185">Reference proteome</keyword>
<proteinExistence type="predicted"/>